<dbReference type="InterPro" id="IPR036280">
    <property type="entry name" value="Multihaem_cyt_sf"/>
</dbReference>
<evidence type="ECO:0000256" key="2">
    <source>
        <dbReference type="SAM" id="Phobius"/>
    </source>
</evidence>
<dbReference type="Proteomes" id="UP000011885">
    <property type="component" value="Unassembled WGS sequence"/>
</dbReference>
<evidence type="ECO:0000313" key="5">
    <source>
        <dbReference type="Proteomes" id="UP000011885"/>
    </source>
</evidence>
<comment type="caution">
    <text evidence="4">The sequence shown here is derived from an EMBL/GenBank/DDBJ whole genome shotgun (WGS) entry which is preliminary data.</text>
</comment>
<dbReference type="AlphaFoldDB" id="M5U3J1"/>
<organism evidence="4 5">
    <name type="scientific">Rhodopirellula sallentina SM41</name>
    <dbReference type="NCBI Taxonomy" id="1263870"/>
    <lineage>
        <taxon>Bacteria</taxon>
        <taxon>Pseudomonadati</taxon>
        <taxon>Planctomycetota</taxon>
        <taxon>Planctomycetia</taxon>
        <taxon>Pirellulales</taxon>
        <taxon>Pirellulaceae</taxon>
        <taxon>Rhodopirellula</taxon>
    </lineage>
</organism>
<dbReference type="PANTHER" id="PTHR35038">
    <property type="entry name" value="DISSIMILATORY SULFITE REDUCTASE SIRA"/>
    <property type="match status" value="1"/>
</dbReference>
<dbReference type="SUPFAM" id="SSF48695">
    <property type="entry name" value="Multiheme cytochromes"/>
    <property type="match status" value="1"/>
</dbReference>
<feature type="domain" description="Cytochrome c-552/4" evidence="3">
    <location>
        <begin position="239"/>
        <end position="273"/>
    </location>
</feature>
<dbReference type="EMBL" id="ANOH01000178">
    <property type="protein sequence ID" value="EMI56022.1"/>
    <property type="molecule type" value="Genomic_DNA"/>
</dbReference>
<evidence type="ECO:0000256" key="1">
    <source>
        <dbReference type="ARBA" id="ARBA00022729"/>
    </source>
</evidence>
<feature type="transmembrane region" description="Helical" evidence="2">
    <location>
        <begin position="12"/>
        <end position="31"/>
    </location>
</feature>
<evidence type="ECO:0000259" key="3">
    <source>
        <dbReference type="Pfam" id="PF13435"/>
    </source>
</evidence>
<reference evidence="4 5" key="1">
    <citation type="journal article" date="2013" name="Mar. Genomics">
        <title>Expression of sulfatases in Rhodopirellula baltica and the diversity of sulfatases in the genus Rhodopirellula.</title>
        <authorList>
            <person name="Wegner C.E."/>
            <person name="Richter-Heitmann T."/>
            <person name="Klindworth A."/>
            <person name="Klockow C."/>
            <person name="Richter M."/>
            <person name="Achstetter T."/>
            <person name="Glockner F.O."/>
            <person name="Harder J."/>
        </authorList>
    </citation>
    <scope>NUCLEOTIDE SEQUENCE [LARGE SCALE GENOMIC DNA]</scope>
    <source>
        <strain evidence="4 5">SM41</strain>
    </source>
</reference>
<dbReference type="Pfam" id="PF13435">
    <property type="entry name" value="Cytochrome_C554"/>
    <property type="match status" value="2"/>
</dbReference>
<dbReference type="PANTHER" id="PTHR35038:SF8">
    <property type="entry name" value="C-TYPE POLYHEME CYTOCHROME OMCC"/>
    <property type="match status" value="1"/>
</dbReference>
<dbReference type="InterPro" id="IPR051829">
    <property type="entry name" value="Multiheme_Cytochr_ET"/>
</dbReference>
<accession>M5U3J1</accession>
<dbReference type="PATRIC" id="fig|1263870.3.peg.2680"/>
<dbReference type="InterPro" id="IPR023155">
    <property type="entry name" value="Cyt_c-552/4"/>
</dbReference>
<feature type="domain" description="Cytochrome c-552/4" evidence="3">
    <location>
        <begin position="101"/>
        <end position="145"/>
    </location>
</feature>
<keyword evidence="2" id="KW-1133">Transmembrane helix</keyword>
<keyword evidence="5" id="KW-1185">Reference proteome</keyword>
<dbReference type="Gene3D" id="1.10.1130.10">
    <property type="entry name" value="Flavocytochrome C3, Chain A"/>
    <property type="match status" value="1"/>
</dbReference>
<keyword evidence="2" id="KW-0472">Membrane</keyword>
<gene>
    <name evidence="4" type="ORF">RSSM_02520</name>
</gene>
<evidence type="ECO:0000313" key="4">
    <source>
        <dbReference type="EMBL" id="EMI56022.1"/>
    </source>
</evidence>
<keyword evidence="2" id="KW-0812">Transmembrane</keyword>
<proteinExistence type="predicted"/>
<keyword evidence="1" id="KW-0732">Signal</keyword>
<sequence>MLPTSTSFPAFSLRSLTVSACLVGLIAWVFFHAIGGATSRGEISSDSAANAGHAVVSTNRTRNHVSISQTRPFEEHLSPRVQQSLTTWRHFVASKFAGDQACATCHRAEYDAHQRSGHSRTLTLIPQSDLASELSQLKNYSDARRNQEFAFDATEDRFIVRDEANAPGVSVPVTWLLGSGMHAQTPIAVDEHTQTGVELRWSSFPSQEKIGVTPDHERFDDIQRGTIECFGRPLDGSDIRACLGCHSTVTSPPSLPILQSLVIANVGCERCHGPRQDHVSLAHQGFAEEAKPMMRYETAESYMDTCAACHRDETSVRADAKPHELARFQPYGITRSQCYLETPVNLTCSTCHDPHDTVSNDRSESIEQCQQCHGDNSHTDLRAFHKTVAVCTHEPDGGCIECHMPSVAWAEGISFRDHRIRIP</sequence>
<protein>
    <submittedName>
        <fullName evidence="4">Repeat-containing protein</fullName>
    </submittedName>
</protein>
<name>M5U3J1_9BACT</name>